<proteinExistence type="predicted"/>
<accession>A0A1J7IK67</accession>
<gene>
    <name evidence="2" type="ORF">CONLIGDRAFT_682709</name>
</gene>
<organism evidence="2 3">
    <name type="scientific">Coniochaeta ligniaria NRRL 30616</name>
    <dbReference type="NCBI Taxonomy" id="1408157"/>
    <lineage>
        <taxon>Eukaryota</taxon>
        <taxon>Fungi</taxon>
        <taxon>Dikarya</taxon>
        <taxon>Ascomycota</taxon>
        <taxon>Pezizomycotina</taxon>
        <taxon>Sordariomycetes</taxon>
        <taxon>Sordariomycetidae</taxon>
        <taxon>Coniochaetales</taxon>
        <taxon>Coniochaetaceae</taxon>
        <taxon>Coniochaeta</taxon>
    </lineage>
</organism>
<dbReference type="EMBL" id="KV875099">
    <property type="protein sequence ID" value="OIW27683.1"/>
    <property type="molecule type" value="Genomic_DNA"/>
</dbReference>
<dbReference type="AlphaFoldDB" id="A0A1J7IK67"/>
<evidence type="ECO:0000313" key="3">
    <source>
        <dbReference type="Proteomes" id="UP000182658"/>
    </source>
</evidence>
<evidence type="ECO:0000256" key="1">
    <source>
        <dbReference type="SAM" id="MobiDB-lite"/>
    </source>
</evidence>
<sequence>MPIPPRDITIAEANKGLADSNYAKGSVSATPVQNEQQSTADGKDQPGRPKGRTGQPKATAASAVGPPAVQPRGYTPIGISTTLQVEVMGTMCNRMVPGQLAREEAAYEEAARKEAKDKEAKD</sequence>
<reference evidence="2 3" key="1">
    <citation type="submission" date="2016-10" db="EMBL/GenBank/DDBJ databases">
        <title>Draft genome sequence of Coniochaeta ligniaria NRRL30616, a lignocellulolytic fungus for bioabatement of inhibitors in plant biomass hydrolysates.</title>
        <authorList>
            <consortium name="DOE Joint Genome Institute"/>
            <person name="Jimenez D.J."/>
            <person name="Hector R.E."/>
            <person name="Riley R."/>
            <person name="Sun H."/>
            <person name="Grigoriev I.V."/>
            <person name="Van Elsas J.D."/>
            <person name="Nichols N.N."/>
        </authorList>
    </citation>
    <scope>NUCLEOTIDE SEQUENCE [LARGE SCALE GENOMIC DNA]</scope>
    <source>
        <strain evidence="2 3">NRRL 30616</strain>
    </source>
</reference>
<keyword evidence="3" id="KW-1185">Reference proteome</keyword>
<dbReference type="InParanoid" id="A0A1J7IK67"/>
<feature type="compositionally biased region" description="Polar residues" evidence="1">
    <location>
        <begin position="27"/>
        <end position="40"/>
    </location>
</feature>
<name>A0A1J7IK67_9PEZI</name>
<dbReference type="Proteomes" id="UP000182658">
    <property type="component" value="Unassembled WGS sequence"/>
</dbReference>
<feature type="region of interest" description="Disordered" evidence="1">
    <location>
        <begin position="21"/>
        <end position="75"/>
    </location>
</feature>
<evidence type="ECO:0000313" key="2">
    <source>
        <dbReference type="EMBL" id="OIW27683.1"/>
    </source>
</evidence>
<protein>
    <submittedName>
        <fullName evidence="2">Uncharacterized protein</fullName>
    </submittedName>
</protein>